<keyword evidence="5 9" id="KW-1133">Transmembrane helix</keyword>
<sequence>MAEAKRKCKPCDCVKGLPLWLGTFGDLMSLLLTFFILLLSMATFDAKKLTEAEGSIQGALSILPGGLKTEPGKNRIQQLAEITFTPESAEEINRVESLFMEFQEMAKVAEGPSSAVGSGSEGFIVRLPAALLFKEGGIEVENSDGFLFVKRMAEIVNRLPKDVHVEVRGHTDTLPLPAQAPQDKLELTAKRALSVSKLLVKEGIDPKRITTVGRGDQDPLTHARTPEAQESNRRVDIYLYPKETQTLAPGNILDKTIKQEK</sequence>
<dbReference type="Proteomes" id="UP000000422">
    <property type="component" value="Chromosome"/>
</dbReference>
<feature type="region of interest" description="Disordered" evidence="8">
    <location>
        <begin position="209"/>
        <end position="228"/>
    </location>
</feature>
<evidence type="ECO:0000313" key="12">
    <source>
        <dbReference type="Proteomes" id="UP000000422"/>
    </source>
</evidence>
<feature type="domain" description="OmpA-like" evidence="10">
    <location>
        <begin position="121"/>
        <end position="243"/>
    </location>
</feature>
<accession>Q7MQQ7</accession>
<evidence type="ECO:0000256" key="4">
    <source>
        <dbReference type="ARBA" id="ARBA00022692"/>
    </source>
</evidence>
<organism evidence="12">
    <name type="scientific">Wolinella succinogenes (strain ATCC 29543 / DSM 1740 / CCUG 13145 / JCM 31913 / LMG 7466 / NCTC 11488 / FDC 602W)</name>
    <name type="common">Vibrio succinogenes</name>
    <dbReference type="NCBI Taxonomy" id="273121"/>
    <lineage>
        <taxon>Bacteria</taxon>
        <taxon>Pseudomonadati</taxon>
        <taxon>Campylobacterota</taxon>
        <taxon>Epsilonproteobacteria</taxon>
        <taxon>Campylobacterales</taxon>
        <taxon>Helicobacteraceae</taxon>
        <taxon>Wolinella</taxon>
    </lineage>
</organism>
<dbReference type="GO" id="GO:0005886">
    <property type="term" value="C:plasma membrane"/>
    <property type="evidence" value="ECO:0007669"/>
    <property type="project" value="UniProtKB-SubCell"/>
</dbReference>
<comment type="similarity">
    <text evidence="2">Belongs to the MotB family.</text>
</comment>
<evidence type="ECO:0000313" key="11">
    <source>
        <dbReference type="EMBL" id="CAE11090.1"/>
    </source>
</evidence>
<keyword evidence="6 7" id="KW-0472">Membrane</keyword>
<dbReference type="Gene3D" id="3.30.1330.60">
    <property type="entry name" value="OmpA-like domain"/>
    <property type="match status" value="1"/>
</dbReference>
<evidence type="ECO:0000256" key="9">
    <source>
        <dbReference type="SAM" id="Phobius"/>
    </source>
</evidence>
<keyword evidence="12" id="KW-1185">Reference proteome</keyword>
<name>Q7MQQ7_WOLSU</name>
<dbReference type="PANTHER" id="PTHR30329:SF21">
    <property type="entry name" value="LIPOPROTEIN YIAD-RELATED"/>
    <property type="match status" value="1"/>
</dbReference>
<dbReference type="HOGENOM" id="CLU_016890_0_1_7"/>
<protein>
    <recommendedName>
        <fullName evidence="10">OmpA-like domain-containing protein</fullName>
    </recommendedName>
</protein>
<dbReference type="KEGG" id="wsu:WS2092"/>
<evidence type="ECO:0000256" key="8">
    <source>
        <dbReference type="SAM" id="MobiDB-lite"/>
    </source>
</evidence>
<proteinExistence type="inferred from homology"/>
<evidence type="ECO:0000256" key="7">
    <source>
        <dbReference type="PROSITE-ProRule" id="PRU00473"/>
    </source>
</evidence>
<reference evidence="11 12" key="1">
    <citation type="journal article" date="2003" name="Proc. Natl. Acad. Sci. U.S.A.">
        <title>Complete genome sequence and analysis of Wolinella succinogenes.</title>
        <authorList>
            <person name="Baar C."/>
            <person name="Eppinger M."/>
            <person name="Raddatz G."/>
            <person name="Simon JM."/>
            <person name="Lanz C."/>
            <person name="Klimmek O."/>
            <person name="Nandakumar R."/>
            <person name="Gross R."/>
            <person name="Rosinus A."/>
            <person name="Keller H."/>
            <person name="Jagtap P."/>
            <person name="Linke B."/>
            <person name="Meyer F."/>
            <person name="Lederer H."/>
            <person name="Schuster S.C."/>
        </authorList>
    </citation>
    <scope>NUCLEOTIDE SEQUENCE [LARGE SCALE GENOMIC DNA]</scope>
    <source>
        <strain evidence="12">ATCC 29543 / DSM 1740 / CCUG 13145 / JCM 31913 / LMG 7466 / NCTC 11488 / FDC 602W</strain>
    </source>
</reference>
<dbReference type="SUPFAM" id="SSF103088">
    <property type="entry name" value="OmpA-like"/>
    <property type="match status" value="1"/>
</dbReference>
<dbReference type="eggNOG" id="COG1360">
    <property type="taxonomic scope" value="Bacteria"/>
</dbReference>
<dbReference type="STRING" id="273121.WS2092"/>
<evidence type="ECO:0000256" key="3">
    <source>
        <dbReference type="ARBA" id="ARBA00022475"/>
    </source>
</evidence>
<evidence type="ECO:0000259" key="10">
    <source>
        <dbReference type="PROSITE" id="PS51123"/>
    </source>
</evidence>
<dbReference type="EMBL" id="BX571662">
    <property type="protein sequence ID" value="CAE11090.1"/>
    <property type="molecule type" value="Genomic_DNA"/>
</dbReference>
<dbReference type="InterPro" id="IPR036737">
    <property type="entry name" value="OmpA-like_sf"/>
</dbReference>
<keyword evidence="3" id="KW-1003">Cell membrane</keyword>
<dbReference type="CDD" id="cd07185">
    <property type="entry name" value="OmpA_C-like"/>
    <property type="match status" value="1"/>
</dbReference>
<dbReference type="PROSITE" id="PS51123">
    <property type="entry name" value="OMPA_2"/>
    <property type="match status" value="1"/>
</dbReference>
<feature type="transmembrane region" description="Helical" evidence="9">
    <location>
        <begin position="19"/>
        <end position="39"/>
    </location>
</feature>
<dbReference type="DNASU" id="2553811"/>
<dbReference type="PANTHER" id="PTHR30329">
    <property type="entry name" value="STATOR ELEMENT OF FLAGELLAR MOTOR COMPLEX"/>
    <property type="match status" value="1"/>
</dbReference>
<dbReference type="InterPro" id="IPR050330">
    <property type="entry name" value="Bact_OuterMem_StrucFunc"/>
</dbReference>
<evidence type="ECO:0000256" key="2">
    <source>
        <dbReference type="ARBA" id="ARBA00008914"/>
    </source>
</evidence>
<evidence type="ECO:0000256" key="6">
    <source>
        <dbReference type="ARBA" id="ARBA00023136"/>
    </source>
</evidence>
<dbReference type="InterPro" id="IPR006665">
    <property type="entry name" value="OmpA-like"/>
</dbReference>
<dbReference type="AlphaFoldDB" id="Q7MQQ7"/>
<gene>
    <name evidence="11" type="primary">MOTB</name>
    <name evidence="11" type="ordered locus">WS2092</name>
</gene>
<dbReference type="Pfam" id="PF00691">
    <property type="entry name" value="OmpA"/>
    <property type="match status" value="1"/>
</dbReference>
<evidence type="ECO:0000256" key="1">
    <source>
        <dbReference type="ARBA" id="ARBA00004162"/>
    </source>
</evidence>
<keyword evidence="4 9" id="KW-0812">Transmembrane</keyword>
<dbReference type="InterPro" id="IPR025713">
    <property type="entry name" value="MotB-like_N_dom"/>
</dbReference>
<feature type="compositionally biased region" description="Basic and acidic residues" evidence="8">
    <location>
        <begin position="215"/>
        <end position="228"/>
    </location>
</feature>
<dbReference type="RefSeq" id="WP_011139872.1">
    <property type="nucleotide sequence ID" value="NC_005090.1"/>
</dbReference>
<comment type="subcellular location">
    <subcellularLocation>
        <location evidence="1">Cell membrane</location>
        <topology evidence="1">Single-pass membrane protein</topology>
    </subcellularLocation>
</comment>
<evidence type="ECO:0000256" key="5">
    <source>
        <dbReference type="ARBA" id="ARBA00022989"/>
    </source>
</evidence>
<dbReference type="Pfam" id="PF13677">
    <property type="entry name" value="MotB_plug"/>
    <property type="match status" value="1"/>
</dbReference>